<feature type="repeat" description="TPR" evidence="1">
    <location>
        <begin position="801"/>
        <end position="834"/>
    </location>
</feature>
<dbReference type="SUPFAM" id="SSF48452">
    <property type="entry name" value="TPR-like"/>
    <property type="match status" value="2"/>
</dbReference>
<dbReference type="AlphaFoldDB" id="S8AYX5"/>
<dbReference type="GO" id="GO:0009116">
    <property type="term" value="P:nucleoside metabolic process"/>
    <property type="evidence" value="ECO:0007669"/>
    <property type="project" value="InterPro"/>
</dbReference>
<evidence type="ECO:0000259" key="2">
    <source>
        <dbReference type="Pfam" id="PF00931"/>
    </source>
</evidence>
<name>S8AYX5_PENO1</name>
<dbReference type="PhylomeDB" id="S8AYX5"/>
<organism evidence="3 4">
    <name type="scientific">Penicillium oxalicum (strain 114-2 / CGMCC 5302)</name>
    <name type="common">Penicillium decumbens</name>
    <dbReference type="NCBI Taxonomy" id="933388"/>
    <lineage>
        <taxon>Eukaryota</taxon>
        <taxon>Fungi</taxon>
        <taxon>Dikarya</taxon>
        <taxon>Ascomycota</taxon>
        <taxon>Pezizomycotina</taxon>
        <taxon>Eurotiomycetes</taxon>
        <taxon>Eurotiomycetidae</taxon>
        <taxon>Eurotiales</taxon>
        <taxon>Aspergillaceae</taxon>
        <taxon>Penicillium</taxon>
    </lineage>
</organism>
<dbReference type="GO" id="GO:0043531">
    <property type="term" value="F:ADP binding"/>
    <property type="evidence" value="ECO:0007669"/>
    <property type="project" value="InterPro"/>
</dbReference>
<dbReference type="PROSITE" id="PS50005">
    <property type="entry name" value="TPR"/>
    <property type="match status" value="3"/>
</dbReference>
<dbReference type="GO" id="GO:0003824">
    <property type="term" value="F:catalytic activity"/>
    <property type="evidence" value="ECO:0007669"/>
    <property type="project" value="InterPro"/>
</dbReference>
<feature type="repeat" description="TPR" evidence="1">
    <location>
        <begin position="1011"/>
        <end position="1044"/>
    </location>
</feature>
<dbReference type="Pfam" id="PF00931">
    <property type="entry name" value="NB-ARC"/>
    <property type="match status" value="1"/>
</dbReference>
<dbReference type="eggNOG" id="KOG1840">
    <property type="taxonomic scope" value="Eukaryota"/>
</dbReference>
<dbReference type="SMART" id="SM00028">
    <property type="entry name" value="TPR"/>
    <property type="match status" value="7"/>
</dbReference>
<proteinExistence type="predicted"/>
<reference evidence="3 4" key="1">
    <citation type="journal article" date="2013" name="PLoS ONE">
        <title>Genomic and secretomic analyses reveal unique features of the lignocellulolytic enzyme system of Penicillium decumbens.</title>
        <authorList>
            <person name="Liu G."/>
            <person name="Zhang L."/>
            <person name="Wei X."/>
            <person name="Zou G."/>
            <person name="Qin Y."/>
            <person name="Ma L."/>
            <person name="Li J."/>
            <person name="Zheng H."/>
            <person name="Wang S."/>
            <person name="Wang C."/>
            <person name="Xun L."/>
            <person name="Zhao G.-P."/>
            <person name="Zhou Z."/>
            <person name="Qu Y."/>
        </authorList>
    </citation>
    <scope>NUCLEOTIDE SEQUENCE [LARGE SCALE GENOMIC DNA]</scope>
    <source>
        <strain evidence="4">114-2 / CGMCC 5302</strain>
    </source>
</reference>
<feature type="domain" description="NB-ARC" evidence="2">
    <location>
        <begin position="357"/>
        <end position="509"/>
    </location>
</feature>
<keyword evidence="1" id="KW-0802">TPR repeat</keyword>
<dbReference type="SUPFAM" id="SSF53167">
    <property type="entry name" value="Purine and uridine phosphorylases"/>
    <property type="match status" value="1"/>
</dbReference>
<dbReference type="Gene3D" id="3.40.50.300">
    <property type="entry name" value="P-loop containing nucleotide triphosphate hydrolases"/>
    <property type="match status" value="1"/>
</dbReference>
<dbReference type="InterPro" id="IPR027417">
    <property type="entry name" value="P-loop_NTPase"/>
</dbReference>
<dbReference type="Gene3D" id="3.40.50.1580">
    <property type="entry name" value="Nucleoside phosphorylase domain"/>
    <property type="match status" value="1"/>
</dbReference>
<dbReference type="Proteomes" id="UP000019376">
    <property type="component" value="Unassembled WGS sequence"/>
</dbReference>
<evidence type="ECO:0000313" key="4">
    <source>
        <dbReference type="Proteomes" id="UP000019376"/>
    </source>
</evidence>
<feature type="repeat" description="TPR" evidence="1">
    <location>
        <begin position="885"/>
        <end position="918"/>
    </location>
</feature>
<dbReference type="InterPro" id="IPR019734">
    <property type="entry name" value="TPR_rpt"/>
</dbReference>
<dbReference type="InterPro" id="IPR011990">
    <property type="entry name" value="TPR-like_helical_dom_sf"/>
</dbReference>
<evidence type="ECO:0000256" key="1">
    <source>
        <dbReference type="PROSITE-ProRule" id="PRU00339"/>
    </source>
</evidence>
<dbReference type="PANTHER" id="PTHR46082:SF6">
    <property type="entry name" value="AAA+ ATPASE DOMAIN-CONTAINING PROTEIN-RELATED"/>
    <property type="match status" value="1"/>
</dbReference>
<dbReference type="SUPFAM" id="SSF52540">
    <property type="entry name" value="P-loop containing nucleoside triphosphate hydrolases"/>
    <property type="match status" value="1"/>
</dbReference>
<dbReference type="Gene3D" id="1.25.40.10">
    <property type="entry name" value="Tetratricopeptide repeat domain"/>
    <property type="match status" value="2"/>
</dbReference>
<keyword evidence="4" id="KW-1185">Reference proteome</keyword>
<dbReference type="Pfam" id="PF13374">
    <property type="entry name" value="TPR_10"/>
    <property type="match status" value="1"/>
</dbReference>
<dbReference type="InterPro" id="IPR002182">
    <property type="entry name" value="NB-ARC"/>
</dbReference>
<sequence>MPLEMAAAELMLDIMHPSLPRPPNDHNIYILGSIGKHNVVIARLPTDEDGGASAAVVGMQLLSSFPAIRFGLLVGMGGVPSSHADIRLGDVVVGQPTDALGGVIQYDLGQSLVDGQLKRSGMLNRPSAVLLAALATLQAHHLTERSQAVEFISSLQAKAAPHIAAKFTRPMQEDCLFQAEYDHVASGTCNKCDRSRLICRPAREHLGPVIHYGLIGSVNQAVKDSRRRDQPAQDLRICYLGTDTVGLMNEVPCLFIRGVCDYADSHKNEDWQGYAAAAAAAYAKELLLAVATDQINSRAMTRDTRAGSGKKIQTVFPQRDPSPITKCRRQFTEIICPFRVPFDSTAVPAISNLVGRQDEVKELWEYLQPTDTHSRKIAVIYGLGGIGKTEIAIHLARECKHDFSAIFWLRGKDRGTLLRSLSSALPRLPGQSHADVGVNDEEVEQRAKDVLKWLATEGNSRWLMIFDNIEQYCPVNRHSGDGYDIAEFFPEADHGSILITTRQRRLAELGRSFPTHKLDSTNAIQLLLQSSHLSTEDTTQSLADNPDAIALVSRLDGLPLAIVLAGAFMRETGTSITEYLEHYETSWSALQLQLSPDHQYQQGNLLETWLISFREIERRDADAAKLLLFLARFDNRDIWFELIKNSSRSPNLPRWLERTISSEFAFQAGARALIEFSLLEAKEHGGYAIHPVVQDWCIHLASTEETVDSAVLDELALISVGYTVPKSSDRDYVELQQRLLPHANRVRQKDWPEHDAQVWGAVLHIGTLYQDQGNLTVAEEMCQRALVGFEKASGPDDESTLGTVNNLGLVYYNQGKLKAAEEMYQRALAGFEKTLGPDHTSTLGTVNNLGLVYSDQGNLEGAEAMYQRALIGQEKALGPDHMSTLVIVNNLGIIYSEQGNLKEAERMYQRALVGQEKTLGLDHVSTLRTVNNLGVLYMEQEMFEEAEKTFQRELTCCEKTLGPTHSLTLDMVNNAGKIFFIQEDFKKAEEMCQRALAGYGKAFGPDHPSTLATISNLGSLFRSQRKFEEAEEMYQRALAGYEKALGSDHPSTLSTAIKFRALCMERRNMEDADERFKRAFQIDRVYPDLEESTPRSLL</sequence>
<accession>S8AYX5</accession>
<gene>
    <name evidence="3" type="ORF">PDE_06583</name>
</gene>
<dbReference type="PRINTS" id="PR00381">
    <property type="entry name" value="KINESINLIGHT"/>
</dbReference>
<dbReference type="HOGENOM" id="CLU_000288_125_3_1"/>
<dbReference type="EMBL" id="KB644413">
    <property type="protein sequence ID" value="EPS31628.1"/>
    <property type="molecule type" value="Genomic_DNA"/>
</dbReference>
<dbReference type="InterPro" id="IPR035994">
    <property type="entry name" value="Nucleoside_phosphorylase_sf"/>
</dbReference>
<dbReference type="PANTHER" id="PTHR46082">
    <property type="entry name" value="ATP/GTP-BINDING PROTEIN-RELATED"/>
    <property type="match status" value="1"/>
</dbReference>
<dbReference type="OrthoDB" id="1658288at2759"/>
<dbReference type="InterPro" id="IPR053137">
    <property type="entry name" value="NLR-like"/>
</dbReference>
<dbReference type="STRING" id="933388.S8AYX5"/>
<protein>
    <recommendedName>
        <fullName evidence="2">NB-ARC domain-containing protein</fullName>
    </recommendedName>
</protein>
<evidence type="ECO:0000313" key="3">
    <source>
        <dbReference type="EMBL" id="EPS31628.1"/>
    </source>
</evidence>
<dbReference type="Pfam" id="PF13424">
    <property type="entry name" value="TPR_12"/>
    <property type="match status" value="3"/>
</dbReference>